<feature type="domain" description="N-(5'phosphoribosyl) anthranilate isomerase (PRAI)" evidence="10">
    <location>
        <begin position="5"/>
        <end position="206"/>
    </location>
</feature>
<dbReference type="UniPathway" id="UPA00035">
    <property type="reaction ID" value="UER00042"/>
</dbReference>
<comment type="pathway">
    <text evidence="2 9">Amino-acid biosynthesis; L-tryptophan biosynthesis; L-tryptophan from chorismate: step 3/5.</text>
</comment>
<evidence type="ECO:0000256" key="1">
    <source>
        <dbReference type="ARBA" id="ARBA00001164"/>
    </source>
</evidence>
<comment type="caution">
    <text evidence="12">The sequence shown here is derived from an EMBL/GenBank/DDBJ whole genome shotgun (WGS) entry which is preliminary data.</text>
</comment>
<dbReference type="Gene3D" id="3.20.20.70">
    <property type="entry name" value="Aldolase class I"/>
    <property type="match status" value="1"/>
</dbReference>
<sequence length="250" mass="27147">MIRLKYCGNRSAEDVRAALASGADYLGFIFADSKRRVSPAEVKRWLASAPLGGKQLVGVFVNAAAEQIAAVTAELPLHIIQCHGRETPNEVAAVKEVTRRAVWKAIHHDDGALEAMKQYAGVADGYVVDSRVAGLWGGTGVAFDWEAVPRYLEEAARQGVPCFIAGGVTPDNIERLLLYRPDGIDISSGIETDGRKDPKKMKQIEEKITYWAKETKDVFETAANTCPDNVGACFTFGNKKVGMSDGTRSE</sequence>
<gene>
    <name evidence="9" type="primary">trpF</name>
    <name evidence="12" type="ORF">B4109_1754</name>
    <name evidence="11" type="ORF">GS8_1911</name>
</gene>
<evidence type="ECO:0000256" key="7">
    <source>
        <dbReference type="ARBA" id="ARBA00023141"/>
    </source>
</evidence>
<evidence type="ECO:0000256" key="6">
    <source>
        <dbReference type="ARBA" id="ARBA00022822"/>
    </source>
</evidence>
<dbReference type="Proteomes" id="UP000075424">
    <property type="component" value="Unassembled WGS sequence"/>
</dbReference>
<dbReference type="Proteomes" id="UP000773850">
    <property type="component" value="Unassembled WGS sequence"/>
</dbReference>
<dbReference type="GO" id="GO:0004640">
    <property type="term" value="F:phosphoribosylanthranilate isomerase activity"/>
    <property type="evidence" value="ECO:0007669"/>
    <property type="project" value="UniProtKB-UniRule"/>
</dbReference>
<dbReference type="PANTHER" id="PTHR42894:SF1">
    <property type="entry name" value="N-(5'-PHOSPHORIBOSYL)ANTHRANILATE ISOMERASE"/>
    <property type="match status" value="1"/>
</dbReference>
<dbReference type="CDD" id="cd00405">
    <property type="entry name" value="PRAI"/>
    <property type="match status" value="1"/>
</dbReference>
<reference evidence="11 14" key="2">
    <citation type="submission" date="2016-03" db="EMBL/GenBank/DDBJ databases">
        <title>Spore heat resistance.</title>
        <authorList>
            <person name="Boekhorst J."/>
            <person name="Berendsen E.M."/>
            <person name="Wells-Bennik M.H."/>
            <person name="Kuipers O.P."/>
        </authorList>
    </citation>
    <scope>NUCLEOTIDE SEQUENCE [LARGE SCALE GENOMIC DNA]</scope>
    <source>
        <strain evidence="11 14">GS8</strain>
    </source>
</reference>
<evidence type="ECO:0000256" key="4">
    <source>
        <dbReference type="ARBA" id="ARBA00022272"/>
    </source>
</evidence>
<evidence type="ECO:0000256" key="3">
    <source>
        <dbReference type="ARBA" id="ARBA00012572"/>
    </source>
</evidence>
<keyword evidence="14" id="KW-1185">Reference proteome</keyword>
<accession>A0A150MKL1</accession>
<reference evidence="12 13" key="1">
    <citation type="submission" date="2016-01" db="EMBL/GenBank/DDBJ databases">
        <title>Draft Genome Sequences of Seven Thermophilic Sporeformers Isolated from Foods.</title>
        <authorList>
            <person name="Berendsen E.M."/>
            <person name="Wells-Bennik M.H."/>
            <person name="Krawcyk A.O."/>
            <person name="De Jong A."/>
            <person name="Holsappel S."/>
            <person name="Eijlander R.T."/>
            <person name="Kuipers O.P."/>
        </authorList>
    </citation>
    <scope>NUCLEOTIDE SEQUENCE [LARGE SCALE GENOMIC DNA]</scope>
    <source>
        <strain evidence="12 13">B4109</strain>
    </source>
</reference>
<evidence type="ECO:0000313" key="13">
    <source>
        <dbReference type="Proteomes" id="UP000075424"/>
    </source>
</evidence>
<keyword evidence="5 9" id="KW-0028">Amino-acid biosynthesis</keyword>
<dbReference type="SUPFAM" id="SSF51366">
    <property type="entry name" value="Ribulose-phoshate binding barrel"/>
    <property type="match status" value="1"/>
</dbReference>
<dbReference type="InterPro" id="IPR011060">
    <property type="entry name" value="RibuloseP-bd_barrel"/>
</dbReference>
<keyword evidence="6 9" id="KW-0822">Tryptophan biosynthesis</keyword>
<evidence type="ECO:0000259" key="10">
    <source>
        <dbReference type="Pfam" id="PF00697"/>
    </source>
</evidence>
<dbReference type="AlphaFoldDB" id="A0A150MKL1"/>
<proteinExistence type="inferred from homology"/>
<dbReference type="PANTHER" id="PTHR42894">
    <property type="entry name" value="N-(5'-PHOSPHORIBOSYL)ANTHRANILATE ISOMERASE"/>
    <property type="match status" value="1"/>
</dbReference>
<evidence type="ECO:0000256" key="2">
    <source>
        <dbReference type="ARBA" id="ARBA00004664"/>
    </source>
</evidence>
<evidence type="ECO:0000256" key="5">
    <source>
        <dbReference type="ARBA" id="ARBA00022605"/>
    </source>
</evidence>
<comment type="catalytic activity">
    <reaction evidence="1 9">
        <text>N-(5-phospho-beta-D-ribosyl)anthranilate = 1-(2-carboxyphenylamino)-1-deoxy-D-ribulose 5-phosphate</text>
        <dbReference type="Rhea" id="RHEA:21540"/>
        <dbReference type="ChEBI" id="CHEBI:18277"/>
        <dbReference type="ChEBI" id="CHEBI:58613"/>
        <dbReference type="EC" id="5.3.1.24"/>
    </reaction>
</comment>
<keyword evidence="7 9" id="KW-0057">Aromatic amino acid biosynthesis</keyword>
<organism evidence="12 13">
    <name type="scientific">Geobacillus stearothermophilus</name>
    <name type="common">Bacillus stearothermophilus</name>
    <dbReference type="NCBI Taxonomy" id="1422"/>
    <lineage>
        <taxon>Bacteria</taxon>
        <taxon>Bacillati</taxon>
        <taxon>Bacillota</taxon>
        <taxon>Bacilli</taxon>
        <taxon>Bacillales</taxon>
        <taxon>Anoxybacillaceae</taxon>
        <taxon>Geobacillus</taxon>
    </lineage>
</organism>
<evidence type="ECO:0000313" key="14">
    <source>
        <dbReference type="Proteomes" id="UP000773850"/>
    </source>
</evidence>
<dbReference type="EMBL" id="LUCS01000028">
    <property type="protein sequence ID" value="KAF6509754.1"/>
    <property type="molecule type" value="Genomic_DNA"/>
</dbReference>
<dbReference type="GO" id="GO:0000162">
    <property type="term" value="P:L-tryptophan biosynthetic process"/>
    <property type="evidence" value="ECO:0007669"/>
    <property type="project" value="UniProtKB-UniRule"/>
</dbReference>
<dbReference type="NCBIfam" id="NF002301">
    <property type="entry name" value="PRK01222.2-1"/>
    <property type="match status" value="1"/>
</dbReference>
<dbReference type="EMBL" id="LQYV01000091">
    <property type="protein sequence ID" value="KYD24899.1"/>
    <property type="molecule type" value="Genomic_DNA"/>
</dbReference>
<evidence type="ECO:0000256" key="8">
    <source>
        <dbReference type="ARBA" id="ARBA00023235"/>
    </source>
</evidence>
<dbReference type="InterPro" id="IPR013785">
    <property type="entry name" value="Aldolase_TIM"/>
</dbReference>
<protein>
    <recommendedName>
        <fullName evidence="4 9">N-(5'-phosphoribosyl)anthranilate isomerase</fullName>
        <shortName evidence="9">PRAI</shortName>
        <ecNumber evidence="3 9">5.3.1.24</ecNumber>
    </recommendedName>
</protein>
<name>A0A150MKL1_GEOSE</name>
<evidence type="ECO:0000313" key="12">
    <source>
        <dbReference type="EMBL" id="KYD24899.1"/>
    </source>
</evidence>
<evidence type="ECO:0000313" key="11">
    <source>
        <dbReference type="EMBL" id="KAF6509754.1"/>
    </source>
</evidence>
<evidence type="ECO:0000256" key="9">
    <source>
        <dbReference type="HAMAP-Rule" id="MF_00135"/>
    </source>
</evidence>
<dbReference type="PATRIC" id="fig|1422.18.peg.373"/>
<dbReference type="Pfam" id="PF00697">
    <property type="entry name" value="PRAI"/>
    <property type="match status" value="1"/>
</dbReference>
<dbReference type="InterPro" id="IPR044643">
    <property type="entry name" value="TrpF_fam"/>
</dbReference>
<dbReference type="InterPro" id="IPR001240">
    <property type="entry name" value="PRAI_dom"/>
</dbReference>
<dbReference type="EC" id="5.3.1.24" evidence="3 9"/>
<comment type="similarity">
    <text evidence="9">Belongs to the TrpF family.</text>
</comment>
<keyword evidence="8 9" id="KW-0413">Isomerase</keyword>
<dbReference type="HAMAP" id="MF_00135">
    <property type="entry name" value="PRAI"/>
    <property type="match status" value="1"/>
</dbReference>